<gene>
    <name evidence="1" type="ORF">OFAG_02216</name>
</gene>
<keyword evidence="2" id="KW-1185">Reference proteome</keyword>
<accession>T5LQK5</accession>
<reference evidence="1" key="1">
    <citation type="submission" date="2011-10" db="EMBL/GenBank/DDBJ databases">
        <title>The Genome Sequence of Oxalobacter formigenes HOxBLS.</title>
        <authorList>
            <consortium name="The Broad Institute Genome Sequencing Platform"/>
            <person name="Earl A."/>
            <person name="Ward D."/>
            <person name="Feldgarden M."/>
            <person name="Gevers D."/>
            <person name="Allison M.J."/>
            <person name="Humphrey S."/>
            <person name="Young S.K."/>
            <person name="Zeng Q."/>
            <person name="Gargeya S."/>
            <person name="Fitzgerald M."/>
            <person name="Haas B."/>
            <person name="Abouelleil A."/>
            <person name="Alvarado L."/>
            <person name="Arachchi H.M."/>
            <person name="Berlin A."/>
            <person name="Brown A."/>
            <person name="Chapman S.B."/>
            <person name="Chen Z."/>
            <person name="Dunbar C."/>
            <person name="Freedman E."/>
            <person name="Gearin G."/>
            <person name="Goldberg J."/>
            <person name="Griggs A."/>
            <person name="Gujja S."/>
            <person name="Heiman D."/>
            <person name="Howarth C."/>
            <person name="Larson L."/>
            <person name="Lui A."/>
            <person name="MacDonald P.J.P."/>
            <person name="Montmayeur A."/>
            <person name="Murphy C."/>
            <person name="Neiman D."/>
            <person name="Pearson M."/>
            <person name="Priest M."/>
            <person name="Roberts A."/>
            <person name="Saif S."/>
            <person name="Shea T."/>
            <person name="Shenoy N."/>
            <person name="Sisk P."/>
            <person name="Stolte C."/>
            <person name="Sykes S."/>
            <person name="Wortman J."/>
            <person name="Nusbaum C."/>
            <person name="Birren B."/>
        </authorList>
    </citation>
    <scope>NUCLEOTIDE SEQUENCE [LARGE SCALE GENOMIC DNA]</scope>
    <source>
        <strain evidence="1">HOxBLS</strain>
    </source>
</reference>
<evidence type="ECO:0000313" key="1">
    <source>
        <dbReference type="EMBL" id="EQM95220.1"/>
    </source>
</evidence>
<sequence length="139" mass="15360">MRPVRKVRRTGALLSRTSFLFRGRAGLDGGRKNRRRRTVFLSAGLAVFRKVAGFRMIRIKNRKNEGKPAVQPSVTRVPMAFDAGFSPLPKAARQGEDAPGVSPFPFPCYAGHPGWPLFPAGRKRAMPCLCARGQEPVSR</sequence>
<dbReference type="Proteomes" id="UP000003973">
    <property type="component" value="Unassembled WGS sequence"/>
</dbReference>
<name>T5LQK5_9BURK</name>
<proteinExistence type="predicted"/>
<dbReference type="HOGENOM" id="CLU_1843135_0_0_4"/>
<evidence type="ECO:0000313" key="2">
    <source>
        <dbReference type="Proteomes" id="UP000003973"/>
    </source>
</evidence>
<comment type="caution">
    <text evidence="1">The sequence shown here is derived from an EMBL/GenBank/DDBJ whole genome shotgun (WGS) entry which is preliminary data.</text>
</comment>
<dbReference type="AlphaFoldDB" id="T5LQK5"/>
<organism evidence="1 2">
    <name type="scientific">Oxalobacter paraformigenes</name>
    <dbReference type="NCBI Taxonomy" id="556268"/>
    <lineage>
        <taxon>Bacteria</taxon>
        <taxon>Pseudomonadati</taxon>
        <taxon>Pseudomonadota</taxon>
        <taxon>Betaproteobacteria</taxon>
        <taxon>Burkholderiales</taxon>
        <taxon>Oxalobacteraceae</taxon>
        <taxon>Oxalobacter</taxon>
    </lineage>
</organism>
<protein>
    <submittedName>
        <fullName evidence="1">Uncharacterized protein</fullName>
    </submittedName>
</protein>
<dbReference type="EMBL" id="ACDP02000020">
    <property type="protein sequence ID" value="EQM95220.1"/>
    <property type="molecule type" value="Genomic_DNA"/>
</dbReference>